<dbReference type="HOGENOM" id="CLU_635699_0_0_9"/>
<dbReference type="CDD" id="cd07080">
    <property type="entry name" value="ALDH_Acyl-CoA-Red_LuxC"/>
    <property type="match status" value="1"/>
</dbReference>
<dbReference type="KEGG" id="csq:CSCA_3625"/>
<dbReference type="InterPro" id="IPR008670">
    <property type="entry name" value="CoA_reduct_LuxC"/>
</dbReference>
<dbReference type="InterPro" id="IPR016161">
    <property type="entry name" value="Ald_DH/histidinol_DH"/>
</dbReference>
<dbReference type="Proteomes" id="UP000033115">
    <property type="component" value="Chromosome"/>
</dbReference>
<dbReference type="Pfam" id="PF05893">
    <property type="entry name" value="LuxC"/>
    <property type="match status" value="1"/>
</dbReference>
<protein>
    <submittedName>
        <fullName evidence="2">Long-chain-fatty-acyl-CoA reductase</fullName>
    </submittedName>
</protein>
<dbReference type="RefSeq" id="WP_029162051.1">
    <property type="nucleotide sequence ID" value="NZ_CP009933.1"/>
</dbReference>
<evidence type="ECO:0000313" key="3">
    <source>
        <dbReference type="Proteomes" id="UP000033115"/>
    </source>
</evidence>
<organism evidence="2 3">
    <name type="scientific">Clostridium scatologenes</name>
    <dbReference type="NCBI Taxonomy" id="1548"/>
    <lineage>
        <taxon>Bacteria</taxon>
        <taxon>Bacillati</taxon>
        <taxon>Bacillota</taxon>
        <taxon>Clostridia</taxon>
        <taxon>Eubacteriales</taxon>
        <taxon>Clostridiaceae</taxon>
        <taxon>Clostridium</taxon>
    </lineage>
</organism>
<accession>A0A0E3M980</accession>
<keyword evidence="1" id="KW-0521">NADP</keyword>
<dbReference type="GO" id="GO:0003995">
    <property type="term" value="F:acyl-CoA dehydrogenase activity"/>
    <property type="evidence" value="ECO:0007669"/>
    <property type="project" value="InterPro"/>
</dbReference>
<proteinExistence type="predicted"/>
<evidence type="ECO:0000313" key="2">
    <source>
        <dbReference type="EMBL" id="AKA70750.1"/>
    </source>
</evidence>
<sequence>MITCYSLNGKIYNEGIKFNNLDNIYSSLKNNLNLLRDIPIEVIILLLDEYSKKICLNKDILKIEGAAFLSFYFKRKNIDKLINDSLGDKSYLDKFIDKGNGKFIKAQGRGIACHWIAGNVPTLMLYSLFQAIIAKNSNIVRVPKANIKLVLKLMEPLKDIEIEYNCKKYFSKDILKNISLVYFNSSDKLLNENMSRAADVRIIWGGEQAVKAISSLQKKTTCKDVIFGPKYSFAVFDKGVIESKDCSNYMDRFVKDVAVFQQKACTSPQVLFIEKSKIPLDETMKKLCSSFEKLKKRYPNILDESTSAKIINTRGKYSLSLNKNLYCSKGLDYTILINSEINLEEPLGGRCLFVKEIESVFDIKNLITNRIQTIGVACKDKNKMLQFGELVTPLGADRIVNVGLMNIYDYPWDGYFVINELVRWCVVNTN</sequence>
<keyword evidence="3" id="KW-1185">Reference proteome</keyword>
<reference evidence="2 3" key="1">
    <citation type="journal article" date="2015" name="J. Biotechnol.">
        <title>Complete genome sequence of a malodorant-producing acetogen, Clostridium scatologenes ATCC 25775(T).</title>
        <authorList>
            <person name="Zhu Z."/>
            <person name="Guo T."/>
            <person name="Zheng H."/>
            <person name="Song T."/>
            <person name="Ouyang P."/>
            <person name="Xie J."/>
        </authorList>
    </citation>
    <scope>NUCLEOTIDE SEQUENCE [LARGE SCALE GENOMIC DNA]</scope>
    <source>
        <strain evidence="2 3">ATCC 25775</strain>
    </source>
</reference>
<evidence type="ECO:0000256" key="1">
    <source>
        <dbReference type="ARBA" id="ARBA00022857"/>
    </source>
</evidence>
<gene>
    <name evidence="2" type="ORF">CSCA_3625</name>
</gene>
<dbReference type="SUPFAM" id="SSF53720">
    <property type="entry name" value="ALDH-like"/>
    <property type="match status" value="1"/>
</dbReference>
<name>A0A0E3M980_CLOSL</name>
<dbReference type="EMBL" id="CP009933">
    <property type="protein sequence ID" value="AKA70750.1"/>
    <property type="molecule type" value="Genomic_DNA"/>
</dbReference>
<dbReference type="STRING" id="1548.CSCA_3625"/>
<dbReference type="AlphaFoldDB" id="A0A0E3M980"/>
<dbReference type="GO" id="GO:0008218">
    <property type="term" value="P:bioluminescence"/>
    <property type="evidence" value="ECO:0007669"/>
    <property type="project" value="InterPro"/>
</dbReference>